<keyword evidence="1" id="KW-1133">Transmembrane helix</keyword>
<dbReference type="HOGENOM" id="CLU_042529_11_4_9"/>
<dbReference type="InterPro" id="IPR050553">
    <property type="entry name" value="Thioredoxin_ResA/DsbE_sf"/>
</dbReference>
<feature type="domain" description="Thioredoxin" evidence="2">
    <location>
        <begin position="59"/>
        <end position="196"/>
    </location>
</feature>
<dbReference type="KEGG" id="txy:Thexy_1126"/>
<proteinExistence type="predicted"/>
<accession>F6BKM7</accession>
<dbReference type="PANTHER" id="PTHR42852">
    <property type="entry name" value="THIOL:DISULFIDE INTERCHANGE PROTEIN DSBE"/>
    <property type="match status" value="1"/>
</dbReference>
<dbReference type="STRING" id="858215.Thexy_1126"/>
<dbReference type="InterPro" id="IPR017937">
    <property type="entry name" value="Thioredoxin_CS"/>
</dbReference>
<dbReference type="InterPro" id="IPR013766">
    <property type="entry name" value="Thioredoxin_domain"/>
</dbReference>
<evidence type="ECO:0000313" key="3">
    <source>
        <dbReference type="EMBL" id="AEF17159.1"/>
    </source>
</evidence>
<dbReference type="PANTHER" id="PTHR42852:SF1">
    <property type="entry name" value="THIOREDOXIN-LIKE PROTEIN YNEN"/>
    <property type="match status" value="1"/>
</dbReference>
<reference evidence="3" key="1">
    <citation type="submission" date="2011-05" db="EMBL/GenBank/DDBJ databases">
        <title>Complete sequence of Thermoanaerobacterium xylanolyticum LX-11.</title>
        <authorList>
            <consortium name="US DOE Joint Genome Institute"/>
            <person name="Lucas S."/>
            <person name="Han J."/>
            <person name="Lapidus A."/>
            <person name="Cheng J.-F."/>
            <person name="Goodwin L."/>
            <person name="Pitluck S."/>
            <person name="Peters L."/>
            <person name="Mikhailova N."/>
            <person name="Lu M."/>
            <person name="Han C."/>
            <person name="Tapia R."/>
            <person name="Land M."/>
            <person name="Hauser L."/>
            <person name="Kyrpides N."/>
            <person name="Ivanova N."/>
            <person name="Pagani I."/>
            <person name="Hemme C."/>
            <person name="Woyke T."/>
        </authorList>
    </citation>
    <scope>NUCLEOTIDE SEQUENCE</scope>
    <source>
        <strain evidence="3">LX-11</strain>
    </source>
</reference>
<dbReference type="CDD" id="cd02966">
    <property type="entry name" value="TlpA_like_family"/>
    <property type="match status" value="1"/>
</dbReference>
<feature type="transmembrane region" description="Helical" evidence="1">
    <location>
        <begin position="15"/>
        <end position="34"/>
    </location>
</feature>
<protein>
    <submittedName>
        <fullName evidence="3">Alkyl hydroperoxide reductase/ Thiol specific antioxidant/ Mal allergen</fullName>
    </submittedName>
</protein>
<dbReference type="PROSITE" id="PS51352">
    <property type="entry name" value="THIOREDOXIN_2"/>
    <property type="match status" value="1"/>
</dbReference>
<dbReference type="GO" id="GO:0016209">
    <property type="term" value="F:antioxidant activity"/>
    <property type="evidence" value="ECO:0007669"/>
    <property type="project" value="InterPro"/>
</dbReference>
<dbReference type="InterPro" id="IPR036249">
    <property type="entry name" value="Thioredoxin-like_sf"/>
</dbReference>
<dbReference type="RefSeq" id="WP_013787901.1">
    <property type="nucleotide sequence ID" value="NC_015555.1"/>
</dbReference>
<dbReference type="InterPro" id="IPR000866">
    <property type="entry name" value="AhpC/TSA"/>
</dbReference>
<sequence>MKSNKKKSKSSNKNVILTVLVVLVLILGISIYFLNNYVVSSQTKSQNANNATSNAQVGIEKGDLAPDFTLKDVNGKTVTLSKLRGKKVILNFWATTCPYCKIEMPELNKFYENNKNDVVLLAIDIGEDKSTVENYLSGKGYSFNVLLDSDAKVAMDYKVQFIPMSFFIDKDGIIRAISNGAMTYDEVDEYFKTISQ</sequence>
<keyword evidence="1" id="KW-0472">Membrane</keyword>
<keyword evidence="4" id="KW-1185">Reference proteome</keyword>
<dbReference type="AlphaFoldDB" id="F6BKM7"/>
<evidence type="ECO:0000313" key="4">
    <source>
        <dbReference type="Proteomes" id="UP000007239"/>
    </source>
</evidence>
<dbReference type="Proteomes" id="UP000007239">
    <property type="component" value="Chromosome"/>
</dbReference>
<dbReference type="GO" id="GO:0016491">
    <property type="term" value="F:oxidoreductase activity"/>
    <property type="evidence" value="ECO:0007669"/>
    <property type="project" value="InterPro"/>
</dbReference>
<name>F6BKM7_THEXL</name>
<keyword evidence="1" id="KW-0812">Transmembrane</keyword>
<dbReference type="EMBL" id="CP002739">
    <property type="protein sequence ID" value="AEF17159.1"/>
    <property type="molecule type" value="Genomic_DNA"/>
</dbReference>
<evidence type="ECO:0000256" key="1">
    <source>
        <dbReference type="SAM" id="Phobius"/>
    </source>
</evidence>
<dbReference type="Gene3D" id="3.40.30.10">
    <property type="entry name" value="Glutaredoxin"/>
    <property type="match status" value="1"/>
</dbReference>
<gene>
    <name evidence="3" type="ordered locus">Thexy_1126</name>
</gene>
<dbReference type="PROSITE" id="PS00194">
    <property type="entry name" value="THIOREDOXIN_1"/>
    <property type="match status" value="1"/>
</dbReference>
<evidence type="ECO:0000259" key="2">
    <source>
        <dbReference type="PROSITE" id="PS51352"/>
    </source>
</evidence>
<dbReference type="Pfam" id="PF00578">
    <property type="entry name" value="AhpC-TSA"/>
    <property type="match status" value="1"/>
</dbReference>
<organism evidence="3 4">
    <name type="scientific">Thermoanaerobacterium xylanolyticum (strain ATCC 49914 / DSM 7097 / LX-11)</name>
    <dbReference type="NCBI Taxonomy" id="858215"/>
    <lineage>
        <taxon>Bacteria</taxon>
        <taxon>Bacillati</taxon>
        <taxon>Bacillota</taxon>
        <taxon>Clostridia</taxon>
        <taxon>Thermoanaerobacterales</taxon>
        <taxon>Thermoanaerobacteraceae</taxon>
        <taxon>Thermoanaerobacterium</taxon>
    </lineage>
</organism>
<dbReference type="eggNOG" id="COG0526">
    <property type="taxonomic scope" value="Bacteria"/>
</dbReference>
<dbReference type="SUPFAM" id="SSF52833">
    <property type="entry name" value="Thioredoxin-like"/>
    <property type="match status" value="1"/>
</dbReference>